<evidence type="ECO:0000313" key="2">
    <source>
        <dbReference type="EMBL" id="RLV93750.1"/>
    </source>
</evidence>
<keyword evidence="1" id="KW-0812">Transmembrane</keyword>
<dbReference type="Proteomes" id="UP000276834">
    <property type="component" value="Unassembled WGS sequence"/>
</dbReference>
<accession>A0A3L8S152</accession>
<keyword evidence="1" id="KW-1133">Transmembrane helix</keyword>
<protein>
    <submittedName>
        <fullName evidence="2">Uncharacterized protein</fullName>
    </submittedName>
</protein>
<proteinExistence type="predicted"/>
<evidence type="ECO:0000256" key="1">
    <source>
        <dbReference type="SAM" id="Phobius"/>
    </source>
</evidence>
<keyword evidence="1" id="KW-0472">Membrane</keyword>
<gene>
    <name evidence="2" type="ORF">DV515_00013356</name>
</gene>
<feature type="transmembrane region" description="Helical" evidence="1">
    <location>
        <begin position="12"/>
        <end position="34"/>
    </location>
</feature>
<comment type="caution">
    <text evidence="2">The sequence shown here is derived from an EMBL/GenBank/DDBJ whole genome shotgun (WGS) entry which is preliminary data.</text>
</comment>
<dbReference type="EMBL" id="QUSF01000089">
    <property type="protein sequence ID" value="RLV93750.1"/>
    <property type="molecule type" value="Genomic_DNA"/>
</dbReference>
<evidence type="ECO:0000313" key="3">
    <source>
        <dbReference type="Proteomes" id="UP000276834"/>
    </source>
</evidence>
<dbReference type="AlphaFoldDB" id="A0A3L8S152"/>
<dbReference type="OrthoDB" id="9946257at2759"/>
<sequence>MDPPTGQEPSKVIGVVLGVGLALLVLASFGYTFIRWYRRGRCQRRPDFVFSFYRSRGLGSVALELVPPFSISGSLGTSGSGYEPFHNQEL</sequence>
<name>A0A3L8S152_CHLGU</name>
<reference evidence="2 3" key="1">
    <citation type="journal article" date="2018" name="Proc. R. Soc. B">
        <title>A non-coding region near Follistatin controls head colour polymorphism in the Gouldian finch.</title>
        <authorList>
            <person name="Toomey M.B."/>
            <person name="Marques C.I."/>
            <person name="Andrade P."/>
            <person name="Araujo P.M."/>
            <person name="Sabatino S."/>
            <person name="Gazda M.A."/>
            <person name="Afonso S."/>
            <person name="Lopes R.J."/>
            <person name="Corbo J.C."/>
            <person name="Carneiro M."/>
        </authorList>
    </citation>
    <scope>NUCLEOTIDE SEQUENCE [LARGE SCALE GENOMIC DNA]</scope>
    <source>
        <strain evidence="2">Red01</strain>
        <tissue evidence="2">Muscle</tissue>
    </source>
</reference>
<keyword evidence="3" id="KW-1185">Reference proteome</keyword>
<organism evidence="2 3">
    <name type="scientific">Chloebia gouldiae</name>
    <name type="common">Gouldian finch</name>
    <name type="synonym">Erythrura gouldiae</name>
    <dbReference type="NCBI Taxonomy" id="44316"/>
    <lineage>
        <taxon>Eukaryota</taxon>
        <taxon>Metazoa</taxon>
        <taxon>Chordata</taxon>
        <taxon>Craniata</taxon>
        <taxon>Vertebrata</taxon>
        <taxon>Euteleostomi</taxon>
        <taxon>Archelosauria</taxon>
        <taxon>Archosauria</taxon>
        <taxon>Dinosauria</taxon>
        <taxon>Saurischia</taxon>
        <taxon>Theropoda</taxon>
        <taxon>Coelurosauria</taxon>
        <taxon>Aves</taxon>
        <taxon>Neognathae</taxon>
        <taxon>Neoaves</taxon>
        <taxon>Telluraves</taxon>
        <taxon>Australaves</taxon>
        <taxon>Passeriformes</taxon>
        <taxon>Passeroidea</taxon>
        <taxon>Passeridae</taxon>
        <taxon>Chloebia</taxon>
    </lineage>
</organism>